<organism evidence="9 10">
    <name type="scientific">Fervidobacterium pennivorans</name>
    <dbReference type="NCBI Taxonomy" id="93466"/>
    <lineage>
        <taxon>Bacteria</taxon>
        <taxon>Thermotogati</taxon>
        <taxon>Thermotogota</taxon>
        <taxon>Thermotogae</taxon>
        <taxon>Thermotogales</taxon>
        <taxon>Fervidobacteriaceae</taxon>
        <taxon>Fervidobacterium</taxon>
    </lineage>
</organism>
<dbReference type="AlphaFoldDB" id="A0A172T3K2"/>
<evidence type="ECO:0000256" key="4">
    <source>
        <dbReference type="ARBA" id="ARBA00022448"/>
    </source>
</evidence>
<evidence type="ECO:0000256" key="1">
    <source>
        <dbReference type="ARBA" id="ARBA00004496"/>
    </source>
</evidence>
<dbReference type="PIRSF" id="PIRSF003107">
    <property type="entry name" value="PhoU"/>
    <property type="match status" value="1"/>
</dbReference>
<dbReference type="InterPro" id="IPR028366">
    <property type="entry name" value="PhoU"/>
</dbReference>
<comment type="function">
    <text evidence="7">Plays a role in the regulation of phosphate uptake.</text>
</comment>
<evidence type="ECO:0000256" key="7">
    <source>
        <dbReference type="PIRNR" id="PIRNR003107"/>
    </source>
</evidence>
<dbReference type="PANTHER" id="PTHR42930">
    <property type="entry name" value="PHOSPHATE-SPECIFIC TRANSPORT SYSTEM ACCESSORY PROTEIN PHOU"/>
    <property type="match status" value="1"/>
</dbReference>
<evidence type="ECO:0000313" key="10">
    <source>
        <dbReference type="Proteomes" id="UP000077096"/>
    </source>
</evidence>
<evidence type="ECO:0000256" key="6">
    <source>
        <dbReference type="ARBA" id="ARBA00022592"/>
    </source>
</evidence>
<dbReference type="KEGG" id="fng:JM64_06220"/>
<evidence type="ECO:0000313" key="9">
    <source>
        <dbReference type="EMBL" id="ANE41599.1"/>
    </source>
</evidence>
<reference evidence="9 10" key="1">
    <citation type="submission" date="2014-08" db="EMBL/GenBank/DDBJ databases">
        <title>Fervidobacterium pennivorans DYC genome.</title>
        <authorList>
            <person name="Wushke S."/>
        </authorList>
    </citation>
    <scope>NUCLEOTIDE SEQUENCE [LARGE SCALE GENOMIC DNA]</scope>
    <source>
        <strain evidence="9 10">DYC</strain>
    </source>
</reference>
<evidence type="ECO:0000259" key="8">
    <source>
        <dbReference type="Pfam" id="PF01895"/>
    </source>
</evidence>
<feature type="domain" description="PhoU" evidence="8">
    <location>
        <begin position="19"/>
        <end position="106"/>
    </location>
</feature>
<dbReference type="FunFam" id="1.20.58.220:FF:000004">
    <property type="entry name" value="Phosphate-specific transport system accessory protein PhoU"/>
    <property type="match status" value="1"/>
</dbReference>
<dbReference type="NCBIfam" id="TIGR02135">
    <property type="entry name" value="phoU_full"/>
    <property type="match status" value="1"/>
</dbReference>
<dbReference type="GO" id="GO:0006817">
    <property type="term" value="P:phosphate ion transport"/>
    <property type="evidence" value="ECO:0007669"/>
    <property type="project" value="UniProtKB-KW"/>
</dbReference>
<evidence type="ECO:0000256" key="3">
    <source>
        <dbReference type="ARBA" id="ARBA00011738"/>
    </source>
</evidence>
<dbReference type="PANTHER" id="PTHR42930:SF3">
    <property type="entry name" value="PHOSPHATE-SPECIFIC TRANSPORT SYSTEM ACCESSORY PROTEIN PHOU"/>
    <property type="match status" value="1"/>
</dbReference>
<dbReference type="PATRIC" id="fig|93466.3.peg.1321"/>
<dbReference type="EMBL" id="CP011393">
    <property type="protein sequence ID" value="ANE41599.1"/>
    <property type="molecule type" value="Genomic_DNA"/>
</dbReference>
<dbReference type="GO" id="GO:0045936">
    <property type="term" value="P:negative regulation of phosphate metabolic process"/>
    <property type="evidence" value="ECO:0007669"/>
    <property type="project" value="InterPro"/>
</dbReference>
<dbReference type="Gene3D" id="1.20.58.220">
    <property type="entry name" value="Phosphate transport system protein phou homolog 2, domain 2"/>
    <property type="match status" value="1"/>
</dbReference>
<dbReference type="GO" id="GO:0030643">
    <property type="term" value="P:intracellular phosphate ion homeostasis"/>
    <property type="evidence" value="ECO:0007669"/>
    <property type="project" value="InterPro"/>
</dbReference>
<comment type="similarity">
    <text evidence="2 7">Belongs to the PhoU family.</text>
</comment>
<comment type="subunit">
    <text evidence="3 7">Homodimer.</text>
</comment>
<comment type="subcellular location">
    <subcellularLocation>
        <location evidence="1 7">Cytoplasm</location>
    </subcellularLocation>
</comment>
<name>A0A172T3K2_FERPE</name>
<proteinExistence type="inferred from homology"/>
<keyword evidence="4 7" id="KW-0813">Transport</keyword>
<keyword evidence="5 7" id="KW-0963">Cytoplasm</keyword>
<feature type="domain" description="PhoU" evidence="8">
    <location>
        <begin position="123"/>
        <end position="202"/>
    </location>
</feature>
<evidence type="ECO:0000256" key="2">
    <source>
        <dbReference type="ARBA" id="ARBA00008107"/>
    </source>
</evidence>
<gene>
    <name evidence="9" type="ORF">JM64_06220</name>
</gene>
<keyword evidence="6 7" id="KW-0592">Phosphate transport</keyword>
<dbReference type="Pfam" id="PF01895">
    <property type="entry name" value="PhoU"/>
    <property type="match status" value="2"/>
</dbReference>
<sequence>MVDERHHFEKEFSMLRAELSKMVSLVTDSIEMASVAFENVDRSIARKILELDDEIDDLNREIENLVIDIIARFTPLGKDLRYTIAAMKLANNLERIGDHACNFAEKTLWISDNMPEFKPSALVKQMFGEVINMLQKTVLAFSRRDVELAIETWRMDDVIDDLDRKVTNDVEGFEPHTLVLNVLFARDLERVADHLTNICEEIVFIETGKELKSLL</sequence>
<protein>
    <recommendedName>
        <fullName evidence="7">Phosphate-specific transport system accessory protein PhoU</fullName>
    </recommendedName>
</protein>
<evidence type="ECO:0000256" key="5">
    <source>
        <dbReference type="ARBA" id="ARBA00022490"/>
    </source>
</evidence>
<dbReference type="Proteomes" id="UP000077096">
    <property type="component" value="Chromosome"/>
</dbReference>
<dbReference type="InterPro" id="IPR038078">
    <property type="entry name" value="PhoU-like_sf"/>
</dbReference>
<dbReference type="InterPro" id="IPR026022">
    <property type="entry name" value="PhoU_dom"/>
</dbReference>
<accession>A0A172T3K2</accession>
<dbReference type="SUPFAM" id="SSF109755">
    <property type="entry name" value="PhoU-like"/>
    <property type="match status" value="1"/>
</dbReference>
<dbReference type="GO" id="GO:0005737">
    <property type="term" value="C:cytoplasm"/>
    <property type="evidence" value="ECO:0007669"/>
    <property type="project" value="UniProtKB-SubCell"/>
</dbReference>
<dbReference type="OrthoDB" id="9814256at2"/>